<proteinExistence type="predicted"/>
<keyword evidence="3" id="KW-1185">Reference proteome</keyword>
<name>A0A371JTE6_9FLAO</name>
<organism evidence="2 3">
    <name type="scientific">Flagellimonas nanhaiensis</name>
    <dbReference type="NCBI Taxonomy" id="2292706"/>
    <lineage>
        <taxon>Bacteria</taxon>
        <taxon>Pseudomonadati</taxon>
        <taxon>Bacteroidota</taxon>
        <taxon>Flavobacteriia</taxon>
        <taxon>Flavobacteriales</taxon>
        <taxon>Flavobacteriaceae</taxon>
        <taxon>Flagellimonas</taxon>
    </lineage>
</organism>
<protein>
    <submittedName>
        <fullName evidence="2">Alkaline phosphatase family protein</fullName>
    </submittedName>
</protein>
<gene>
    <name evidence="2" type="ORF">DX873_02530</name>
</gene>
<dbReference type="PROSITE" id="PS51257">
    <property type="entry name" value="PROKAR_LIPOPROTEIN"/>
    <property type="match status" value="1"/>
</dbReference>
<dbReference type="RefSeq" id="WP_116182950.1">
    <property type="nucleotide sequence ID" value="NZ_QTJX01000001.1"/>
</dbReference>
<dbReference type="Proteomes" id="UP000261828">
    <property type="component" value="Unassembled WGS sequence"/>
</dbReference>
<dbReference type="CDD" id="cd07389">
    <property type="entry name" value="MPP_PhoD"/>
    <property type="match status" value="1"/>
</dbReference>
<dbReference type="PANTHER" id="PTHR33987">
    <property type="entry name" value="CALCINEURIN-LIKE METALLO-PHOSPHOESTERASE SUPERFAMILY PROTEIN"/>
    <property type="match status" value="1"/>
</dbReference>
<accession>A0A371JTE6</accession>
<dbReference type="Pfam" id="PF09423">
    <property type="entry name" value="PhoD"/>
    <property type="match status" value="1"/>
</dbReference>
<dbReference type="EMBL" id="QTJX01000001">
    <property type="protein sequence ID" value="RDY61067.1"/>
    <property type="molecule type" value="Genomic_DNA"/>
</dbReference>
<reference evidence="2 3" key="1">
    <citation type="submission" date="2018-08" db="EMBL/GenBank/DDBJ databases">
        <title>Muricauda nanhaiensis sp. nov., isolated from seawater of the South China Sea.</title>
        <authorList>
            <person name="Dang Y."/>
        </authorList>
    </citation>
    <scope>NUCLEOTIDE SEQUENCE [LARGE SCALE GENOMIC DNA]</scope>
    <source>
        <strain evidence="2 3">SM1704</strain>
    </source>
</reference>
<dbReference type="AlphaFoldDB" id="A0A371JTE6"/>
<dbReference type="OrthoDB" id="9763616at2"/>
<dbReference type="SUPFAM" id="SSF56300">
    <property type="entry name" value="Metallo-dependent phosphatases"/>
    <property type="match status" value="1"/>
</dbReference>
<dbReference type="PANTHER" id="PTHR33987:SF1">
    <property type="entry name" value="CALCINEURIN-LIKE METALLO-PHOSPHOESTERASE SUPERFAMILY PROTEIN"/>
    <property type="match status" value="1"/>
</dbReference>
<evidence type="ECO:0000313" key="2">
    <source>
        <dbReference type="EMBL" id="RDY61067.1"/>
    </source>
</evidence>
<dbReference type="InterPro" id="IPR029052">
    <property type="entry name" value="Metallo-depent_PP-like"/>
</dbReference>
<dbReference type="Gene3D" id="3.60.21.70">
    <property type="entry name" value="PhoD-like phosphatase"/>
    <property type="match status" value="1"/>
</dbReference>
<evidence type="ECO:0000313" key="3">
    <source>
        <dbReference type="Proteomes" id="UP000261828"/>
    </source>
</evidence>
<dbReference type="InterPro" id="IPR018946">
    <property type="entry name" value="PhoD-like_MPP"/>
</dbReference>
<sequence length="346" mass="39279">MKYNLLFFSIIGLMVSCKSVQTTSSEKTSLDSDNSTFVVSFGSCNKQYMPNPYWDDILAEAPDVWIWGGDNIYADTDDMDLLKKMYNEQDSNEGYALLKSKVPVVGTWDDHDYGLNDGGKEFRMKRESQQVFLDFMGVPADSERRTREGVYASHLFETPNGKVQILALDTRYFRGELLGDRSPNRRYGLNTASDATVLGAEQWKWLENKLTTSKADFNLIVSSIQFLSREHGFETWGNFPKEVEKLERMIAKSGAEGVIILSGDRHISEFSRTNLSGMSYPLVDFTSSGLTHSYSSFKEEPNRFRVGDVVSSTSYGILELDFKNREAHFKIMGENGLVLQELKQSY</sequence>
<dbReference type="InterPro" id="IPR038607">
    <property type="entry name" value="PhoD-like_sf"/>
</dbReference>
<evidence type="ECO:0000259" key="1">
    <source>
        <dbReference type="Pfam" id="PF09423"/>
    </source>
</evidence>
<comment type="caution">
    <text evidence="2">The sequence shown here is derived from an EMBL/GenBank/DDBJ whole genome shotgun (WGS) entry which is preliminary data.</text>
</comment>
<feature type="domain" description="PhoD-like phosphatase metallophosphatase" evidence="1">
    <location>
        <begin position="54"/>
        <end position="292"/>
    </location>
</feature>